<name>A0A484MZ63_9ASTE</name>
<proteinExistence type="predicted"/>
<sequence length="531" mass="59289">MTYPAGAERVPLPRWSSLVLCFGSAKWALAKLGWAAFLVGWIPPFQGIHHESPTSSAERSEAEGSCLLLDVDFDEALRFVGEGYSVRRRHTTNHVFSMTSPDAEVGVHVASMRYGLQFPPHDLIVQFLNFHRLLPGQLSPHSYYCFSIFLIKCHVRGVPWSLDLFRYIFKVSKVGTLEGNSYAVVSSQAECGMAVIPTSLKLWKAKFVFISGFPRDQHPFQARFPDCHTFIRHPHPDPTPELLALVQKLLEDCRPKPPHVYAVCTEQNLAKVGILISLERQFELTEAVLGSRPKHGLEESASRLEDPESAEKEDEEDEEVETDEESGQPSYSEDVVDVEPSGGNTHPLEVVRRAKLLAQIQGRGEEVHREPPSGDTSGSAATIPDREVVQTQNQRKRKLIQTEEEETASEQDLVLTQSPSAKCPAVPQDGKCLPPLTYLTGMCRPRPRETVPSSSHPKIARRPPLEDAESCTCSWWYRAKRLERRIERLQRLVNYLHGVPQRPAPPIEAAQPAADAIPAGDDHPEESLGSS</sequence>
<dbReference type="EMBL" id="OOIL02004794">
    <property type="protein sequence ID" value="VFQ93084.1"/>
    <property type="molecule type" value="Genomic_DNA"/>
</dbReference>
<feature type="domain" description="Transposase (putative) gypsy type" evidence="2">
    <location>
        <begin position="108"/>
        <end position="172"/>
    </location>
</feature>
<feature type="compositionally biased region" description="Acidic residues" evidence="1">
    <location>
        <begin position="311"/>
        <end position="326"/>
    </location>
</feature>
<dbReference type="InterPro" id="IPR007321">
    <property type="entry name" value="Transposase_28"/>
</dbReference>
<feature type="region of interest" description="Disordered" evidence="1">
    <location>
        <begin position="290"/>
        <end position="350"/>
    </location>
</feature>
<reference evidence="3 4" key="1">
    <citation type="submission" date="2018-04" db="EMBL/GenBank/DDBJ databases">
        <authorList>
            <person name="Vogel A."/>
        </authorList>
    </citation>
    <scope>NUCLEOTIDE SEQUENCE [LARGE SCALE GENOMIC DNA]</scope>
</reference>
<feature type="region of interest" description="Disordered" evidence="1">
    <location>
        <begin position="363"/>
        <end position="412"/>
    </location>
</feature>
<accession>A0A484MZ63</accession>
<protein>
    <recommendedName>
        <fullName evidence="2">Transposase (putative) gypsy type domain-containing protein</fullName>
    </recommendedName>
</protein>
<evidence type="ECO:0000259" key="2">
    <source>
        <dbReference type="Pfam" id="PF04195"/>
    </source>
</evidence>
<evidence type="ECO:0000313" key="3">
    <source>
        <dbReference type="EMBL" id="VFQ93084.1"/>
    </source>
</evidence>
<feature type="compositionally biased region" description="Basic and acidic residues" evidence="1">
    <location>
        <begin position="520"/>
        <end position="531"/>
    </location>
</feature>
<feature type="compositionally biased region" description="Low complexity" evidence="1">
    <location>
        <begin position="507"/>
        <end position="519"/>
    </location>
</feature>
<evidence type="ECO:0000313" key="4">
    <source>
        <dbReference type="Proteomes" id="UP000595140"/>
    </source>
</evidence>
<dbReference type="Pfam" id="PF04195">
    <property type="entry name" value="Transposase_28"/>
    <property type="match status" value="1"/>
</dbReference>
<feature type="compositionally biased region" description="Basic and acidic residues" evidence="1">
    <location>
        <begin position="363"/>
        <end position="372"/>
    </location>
</feature>
<keyword evidence="4" id="KW-1185">Reference proteome</keyword>
<evidence type="ECO:0000256" key="1">
    <source>
        <dbReference type="SAM" id="MobiDB-lite"/>
    </source>
</evidence>
<organism evidence="3 4">
    <name type="scientific">Cuscuta campestris</name>
    <dbReference type="NCBI Taxonomy" id="132261"/>
    <lineage>
        <taxon>Eukaryota</taxon>
        <taxon>Viridiplantae</taxon>
        <taxon>Streptophyta</taxon>
        <taxon>Embryophyta</taxon>
        <taxon>Tracheophyta</taxon>
        <taxon>Spermatophyta</taxon>
        <taxon>Magnoliopsida</taxon>
        <taxon>eudicotyledons</taxon>
        <taxon>Gunneridae</taxon>
        <taxon>Pentapetalae</taxon>
        <taxon>asterids</taxon>
        <taxon>lamiids</taxon>
        <taxon>Solanales</taxon>
        <taxon>Convolvulaceae</taxon>
        <taxon>Cuscuteae</taxon>
        <taxon>Cuscuta</taxon>
        <taxon>Cuscuta subgen. Grammica</taxon>
        <taxon>Cuscuta sect. Cleistogrammica</taxon>
    </lineage>
</organism>
<dbReference type="OrthoDB" id="1752359at2759"/>
<dbReference type="Proteomes" id="UP000595140">
    <property type="component" value="Unassembled WGS sequence"/>
</dbReference>
<dbReference type="AlphaFoldDB" id="A0A484MZ63"/>
<gene>
    <name evidence="3" type="ORF">CCAM_LOCUS34860</name>
</gene>
<feature type="region of interest" description="Disordered" evidence="1">
    <location>
        <begin position="500"/>
        <end position="531"/>
    </location>
</feature>
<feature type="compositionally biased region" description="Basic and acidic residues" evidence="1">
    <location>
        <begin position="295"/>
        <end position="310"/>
    </location>
</feature>